<dbReference type="SUPFAM" id="SSF53756">
    <property type="entry name" value="UDP-Glycosyltransferase/glycogen phosphorylase"/>
    <property type="match status" value="2"/>
</dbReference>
<dbReference type="RefSeq" id="WP_265143048.1">
    <property type="nucleotide sequence ID" value="NZ_JAPCHZ010000001.1"/>
</dbReference>
<dbReference type="CDD" id="cd03808">
    <property type="entry name" value="GT4_CapM-like"/>
    <property type="match status" value="1"/>
</dbReference>
<reference evidence="2 3" key="1">
    <citation type="submission" date="2022-10" db="EMBL/GenBank/DDBJ databases">
        <title>Kaistella sp. BT-6-1-3.</title>
        <authorList>
            <person name="Ai J."/>
            <person name="Deng Z."/>
        </authorList>
    </citation>
    <scope>NUCLEOTIDE SEQUENCE [LARGE SCALE GENOMIC DNA]</scope>
    <source>
        <strain evidence="2 3">BT6-1-3</strain>
    </source>
</reference>
<dbReference type="Proteomes" id="UP001209107">
    <property type="component" value="Unassembled WGS sequence"/>
</dbReference>
<protein>
    <submittedName>
        <fullName evidence="2">Glycosyltransferase family 4 protein</fullName>
    </submittedName>
</protein>
<keyword evidence="3" id="KW-1185">Reference proteome</keyword>
<dbReference type="InterPro" id="IPR028098">
    <property type="entry name" value="Glyco_trans_4-like_N"/>
</dbReference>
<sequence>MKKIIRITTVPLSLDKLLGKQLGFMNQYYKVTAVSADKPELERVAKKYGVGHHHVEMTRAITPFKDLLAVWKFYRFLREEMPEMVHSHTPKAGLVGMMAAYFAGVPVRMHTVAGLPLLEATGIKRIILNIVEKITYAFATKVYPNSFAMRDIIIREGFCAAGKLKVLGNGSSNGIDTEYFSPSAIPLVKTTALRAELGITDDDFVFIFVGRLVGDKGINELVEAFVKGKVKAEVKGFFAAKEFASPSVADRNDSVEVEVKVEAKVKAEGKAKVEVEAESDFMRHGRNVKLLLVGPLEEDLDALLPETLETIQSHPDIISVGYQDDVRPYFALSNALVFPSYREGFPNVVLQAGAMALPSIVTDINGCNEIIKDGENGMIIPVKDSAALQKAMEKVMDDTGNYYSMKSNARPLIESRYRQEVVWQALLEEYRRVTE</sequence>
<dbReference type="PANTHER" id="PTHR12526">
    <property type="entry name" value="GLYCOSYLTRANSFERASE"/>
    <property type="match status" value="1"/>
</dbReference>
<proteinExistence type="predicted"/>
<dbReference type="Gene3D" id="3.40.50.2000">
    <property type="entry name" value="Glycogen Phosphorylase B"/>
    <property type="match status" value="3"/>
</dbReference>
<evidence type="ECO:0000313" key="3">
    <source>
        <dbReference type="Proteomes" id="UP001209107"/>
    </source>
</evidence>
<dbReference type="PANTHER" id="PTHR12526:SF630">
    <property type="entry name" value="GLYCOSYLTRANSFERASE"/>
    <property type="match status" value="1"/>
</dbReference>
<organism evidence="2 3">
    <name type="scientific">Kaistella yananensis</name>
    <dbReference type="NCBI Taxonomy" id="2989820"/>
    <lineage>
        <taxon>Bacteria</taxon>
        <taxon>Pseudomonadati</taxon>
        <taxon>Bacteroidota</taxon>
        <taxon>Flavobacteriia</taxon>
        <taxon>Flavobacteriales</taxon>
        <taxon>Weeksellaceae</taxon>
        <taxon>Chryseobacterium group</taxon>
        <taxon>Kaistella</taxon>
    </lineage>
</organism>
<dbReference type="Pfam" id="PF13579">
    <property type="entry name" value="Glyco_trans_4_4"/>
    <property type="match status" value="1"/>
</dbReference>
<evidence type="ECO:0000259" key="1">
    <source>
        <dbReference type="Pfam" id="PF13579"/>
    </source>
</evidence>
<dbReference type="EMBL" id="JAPCHZ010000001">
    <property type="protein sequence ID" value="MCW4450799.1"/>
    <property type="molecule type" value="Genomic_DNA"/>
</dbReference>
<name>A0ABT3JJ33_9FLAO</name>
<accession>A0ABT3JJ33</accession>
<dbReference type="Pfam" id="PF13692">
    <property type="entry name" value="Glyco_trans_1_4"/>
    <property type="match status" value="1"/>
</dbReference>
<evidence type="ECO:0000313" key="2">
    <source>
        <dbReference type="EMBL" id="MCW4450799.1"/>
    </source>
</evidence>
<gene>
    <name evidence="2" type="ORF">OK344_01085</name>
</gene>
<feature type="domain" description="Glycosyltransferase subfamily 4-like N-terminal" evidence="1">
    <location>
        <begin position="29"/>
        <end position="170"/>
    </location>
</feature>
<comment type="caution">
    <text evidence="2">The sequence shown here is derived from an EMBL/GenBank/DDBJ whole genome shotgun (WGS) entry which is preliminary data.</text>
</comment>